<proteinExistence type="predicted"/>
<dbReference type="AlphaFoldDB" id="A0A1B7X2Q4"/>
<sequence length="83" mass="9701">MADIKKLKPGQLVYSVETQKLGNTELSIRALYRVRILEVNLEIGFVIASWNSNPRQKFYETSIKKWKTERPEPKKKVMGLDSY</sequence>
<comment type="caution">
    <text evidence="1">The sequence shown here is derived from an EMBL/GenBank/DDBJ whole genome shotgun (WGS) entry which is preliminary data.</text>
</comment>
<dbReference type="Proteomes" id="UP000092093">
    <property type="component" value="Unassembled WGS sequence"/>
</dbReference>
<evidence type="ECO:0000313" key="2">
    <source>
        <dbReference type="Proteomes" id="UP000092093"/>
    </source>
</evidence>
<reference evidence="1 2" key="1">
    <citation type="submission" date="2015-09" db="EMBL/GenBank/DDBJ databases">
        <title>Aphanizomenon flos-aquae WA102.</title>
        <authorList>
            <person name="Driscoll C."/>
        </authorList>
    </citation>
    <scope>NUCLEOTIDE SEQUENCE [LARGE SCALE GENOMIC DNA]</scope>
    <source>
        <strain evidence="1">WA102</strain>
    </source>
</reference>
<name>A0A1B7X2Q4_APHFL</name>
<accession>A0A1B7X2Q4</accession>
<protein>
    <submittedName>
        <fullName evidence="1">Uncharacterized protein</fullName>
    </submittedName>
</protein>
<dbReference type="EMBL" id="LJOW01000048">
    <property type="protein sequence ID" value="OBQ43613.1"/>
    <property type="molecule type" value="Genomic_DNA"/>
</dbReference>
<gene>
    <name evidence="1" type="ORF">AN484_11455</name>
</gene>
<evidence type="ECO:0000313" key="1">
    <source>
        <dbReference type="EMBL" id="OBQ43613.1"/>
    </source>
</evidence>
<organism evidence="1 2">
    <name type="scientific">Aphanizomenon flos-aquae WA102</name>
    <dbReference type="NCBI Taxonomy" id="1710896"/>
    <lineage>
        <taxon>Bacteria</taxon>
        <taxon>Bacillati</taxon>
        <taxon>Cyanobacteriota</taxon>
        <taxon>Cyanophyceae</taxon>
        <taxon>Nostocales</taxon>
        <taxon>Aphanizomenonaceae</taxon>
        <taxon>Aphanizomenon</taxon>
    </lineage>
</organism>